<gene>
    <name evidence="2" type="ORF">CLOSTMETH_02003</name>
</gene>
<sequence length="246" mass="27250">MLNYLSAEFYKVFHRKYLYIMTGVLVLLAFLISLLMATMNIDGMLEQLFGILVMALSPVIYLFLFFADMTGNEEYKAQTYKNVVSFGLSREKIYLSKLIVTFVISVLSLVLTLGTVILSGIAFAKGVGVGGENMMLFFSRLAASVPLYLGCIGLATMFGMIFRSTVGFVASYIAFLGVTGNVFQLLGIKFDIFNKLLQYLIPSQFSAMTEINYGQPEILRAVAVGLGFFAVSTVVGLLLFHRKEIK</sequence>
<evidence type="ECO:0000313" key="2">
    <source>
        <dbReference type="EMBL" id="EEG30273.1"/>
    </source>
</evidence>
<evidence type="ECO:0008006" key="4">
    <source>
        <dbReference type="Google" id="ProtNLM"/>
    </source>
</evidence>
<dbReference type="AlphaFoldDB" id="C0EDS5"/>
<feature type="transmembrane region" description="Helical" evidence="1">
    <location>
        <begin position="169"/>
        <end position="188"/>
    </location>
</feature>
<keyword evidence="1" id="KW-1133">Transmembrane helix</keyword>
<dbReference type="STRING" id="537013.CLOSTMETH_02003"/>
<feature type="transmembrane region" description="Helical" evidence="1">
    <location>
        <begin position="17"/>
        <end position="36"/>
    </location>
</feature>
<name>C0EDS5_9FIRM</name>
<reference evidence="2 3" key="1">
    <citation type="submission" date="2009-01" db="EMBL/GenBank/DDBJ databases">
        <authorList>
            <person name="Fulton L."/>
            <person name="Clifton S."/>
            <person name="Fulton B."/>
            <person name="Xu J."/>
            <person name="Minx P."/>
            <person name="Pepin K.H."/>
            <person name="Johnson M."/>
            <person name="Bhonagiri V."/>
            <person name="Nash W.E."/>
            <person name="Mardis E.R."/>
            <person name="Wilson R.K."/>
        </authorList>
    </citation>
    <scope>NUCLEOTIDE SEQUENCE [LARGE SCALE GENOMIC DNA]</scope>
    <source>
        <strain evidence="2 3">DSM 5476</strain>
    </source>
</reference>
<evidence type="ECO:0000313" key="3">
    <source>
        <dbReference type="Proteomes" id="UP000003340"/>
    </source>
</evidence>
<proteinExistence type="predicted"/>
<keyword evidence="1" id="KW-0812">Transmembrane</keyword>
<reference evidence="2 3" key="2">
    <citation type="submission" date="2009-02" db="EMBL/GenBank/DDBJ databases">
        <title>Draft genome sequence of Clostridium methylpentosum (DSM 5476).</title>
        <authorList>
            <person name="Sudarsanam P."/>
            <person name="Ley R."/>
            <person name="Guruge J."/>
            <person name="Turnbaugh P.J."/>
            <person name="Mahowald M."/>
            <person name="Liep D."/>
            <person name="Gordon J."/>
        </authorList>
    </citation>
    <scope>NUCLEOTIDE SEQUENCE [LARGE SCALE GENOMIC DNA]</scope>
    <source>
        <strain evidence="2 3">DSM 5476</strain>
    </source>
</reference>
<feature type="transmembrane region" description="Helical" evidence="1">
    <location>
        <begin position="48"/>
        <end position="67"/>
    </location>
</feature>
<keyword evidence="3" id="KW-1185">Reference proteome</keyword>
<feature type="transmembrane region" description="Helical" evidence="1">
    <location>
        <begin position="98"/>
        <end position="123"/>
    </location>
</feature>
<dbReference type="PANTHER" id="PTHR37305">
    <property type="entry name" value="INTEGRAL MEMBRANE PROTEIN-RELATED"/>
    <property type="match status" value="1"/>
</dbReference>
<dbReference type="HOGENOM" id="CLU_090327_0_0_9"/>
<feature type="transmembrane region" description="Helical" evidence="1">
    <location>
        <begin position="218"/>
        <end position="240"/>
    </location>
</feature>
<dbReference type="eggNOG" id="COG1277">
    <property type="taxonomic scope" value="Bacteria"/>
</dbReference>
<dbReference type="Pfam" id="PF12730">
    <property type="entry name" value="ABC2_membrane_4"/>
    <property type="match status" value="1"/>
</dbReference>
<feature type="transmembrane region" description="Helical" evidence="1">
    <location>
        <begin position="143"/>
        <end position="162"/>
    </location>
</feature>
<evidence type="ECO:0000256" key="1">
    <source>
        <dbReference type="SAM" id="Phobius"/>
    </source>
</evidence>
<dbReference type="Proteomes" id="UP000003340">
    <property type="component" value="Unassembled WGS sequence"/>
</dbReference>
<dbReference type="EMBL" id="ACEC01000066">
    <property type="protein sequence ID" value="EEG30273.1"/>
    <property type="molecule type" value="Genomic_DNA"/>
</dbReference>
<accession>C0EDS5</accession>
<keyword evidence="1" id="KW-0472">Membrane</keyword>
<dbReference type="PANTHER" id="PTHR37305:SF1">
    <property type="entry name" value="MEMBRANE PROTEIN"/>
    <property type="match status" value="1"/>
</dbReference>
<protein>
    <recommendedName>
        <fullName evidence="4">ABC-2 type transporter</fullName>
    </recommendedName>
</protein>
<comment type="caution">
    <text evidence="2">The sequence shown here is derived from an EMBL/GenBank/DDBJ whole genome shotgun (WGS) entry which is preliminary data.</text>
</comment>
<organism evidence="2 3">
    <name type="scientific">[Clostridium] methylpentosum DSM 5476</name>
    <dbReference type="NCBI Taxonomy" id="537013"/>
    <lineage>
        <taxon>Bacteria</taxon>
        <taxon>Bacillati</taxon>
        <taxon>Bacillota</taxon>
        <taxon>Clostridia</taxon>
        <taxon>Eubacteriales</taxon>
        <taxon>Oscillospiraceae</taxon>
        <taxon>Oscillospiraceae incertae sedis</taxon>
    </lineage>
</organism>